<protein>
    <submittedName>
        <fullName evidence="2">Thioredoxin</fullName>
    </submittedName>
</protein>
<dbReference type="EMBL" id="CP035807">
    <property type="protein sequence ID" value="QEN04182.1"/>
    <property type="molecule type" value="Genomic_DNA"/>
</dbReference>
<dbReference type="InterPro" id="IPR036249">
    <property type="entry name" value="Thioredoxin-like_sf"/>
</dbReference>
<dbReference type="AlphaFoldDB" id="A0A5C1QDA4"/>
<dbReference type="Pfam" id="PF00085">
    <property type="entry name" value="Thioredoxin"/>
    <property type="match status" value="1"/>
</dbReference>
<reference evidence="2 3" key="1">
    <citation type="submission" date="2019-02" db="EMBL/GenBank/DDBJ databases">
        <authorList>
            <person name="Fomenkov A."/>
            <person name="Dubinina G."/>
            <person name="Grabovich M."/>
            <person name="Vincze T."/>
            <person name="Roberts R.J."/>
        </authorList>
    </citation>
    <scope>NUCLEOTIDE SEQUENCE [LARGE SCALE GENOMIC DNA]</scope>
    <source>
        <strain evidence="2 3">P</strain>
    </source>
</reference>
<dbReference type="InterPro" id="IPR013766">
    <property type="entry name" value="Thioredoxin_domain"/>
</dbReference>
<dbReference type="RefSeq" id="WP_149567433.1">
    <property type="nucleotide sequence ID" value="NZ_CP035807.1"/>
</dbReference>
<evidence type="ECO:0000259" key="1">
    <source>
        <dbReference type="Pfam" id="PF00085"/>
    </source>
</evidence>
<organism evidence="2 3">
    <name type="scientific">Thiospirochaeta perfilievii</name>
    <dbReference type="NCBI Taxonomy" id="252967"/>
    <lineage>
        <taxon>Bacteria</taxon>
        <taxon>Pseudomonadati</taxon>
        <taxon>Spirochaetota</taxon>
        <taxon>Spirochaetia</taxon>
        <taxon>Spirochaetales</taxon>
        <taxon>Spirochaetaceae</taxon>
        <taxon>Thiospirochaeta</taxon>
    </lineage>
</organism>
<proteinExistence type="predicted"/>
<sequence>MTELFNKEELDGAIKENQFVLVYLSKTNCGVCKALKPKIKMIADKYPNLNQYYINLDNDETIIGQYSLFTIPGLLVFVEGRESIREARYMSMDDIDSRIGRISKMLES</sequence>
<dbReference type="SUPFAM" id="SSF52833">
    <property type="entry name" value="Thioredoxin-like"/>
    <property type="match status" value="1"/>
</dbReference>
<dbReference type="Gene3D" id="3.40.30.10">
    <property type="entry name" value="Glutaredoxin"/>
    <property type="match status" value="1"/>
</dbReference>
<accession>A0A5C1QDA4</accession>
<gene>
    <name evidence="2" type="ORF">EW093_05510</name>
</gene>
<evidence type="ECO:0000313" key="2">
    <source>
        <dbReference type="EMBL" id="QEN04182.1"/>
    </source>
</evidence>
<feature type="domain" description="Thioredoxin" evidence="1">
    <location>
        <begin position="5"/>
        <end position="85"/>
    </location>
</feature>
<reference evidence="2 3" key="2">
    <citation type="submission" date="2019-09" db="EMBL/GenBank/DDBJ databases">
        <title>Complete Genome Sequence and Methylome Analysis of free living Spirochaetas.</title>
        <authorList>
            <person name="Leshcheva N."/>
            <person name="Mikheeva N."/>
        </authorList>
    </citation>
    <scope>NUCLEOTIDE SEQUENCE [LARGE SCALE GENOMIC DNA]</scope>
    <source>
        <strain evidence="2 3">P</strain>
    </source>
</reference>
<dbReference type="KEGG" id="sper:EW093_05510"/>
<dbReference type="OrthoDB" id="411356at2"/>
<dbReference type="Proteomes" id="UP000323824">
    <property type="component" value="Chromosome"/>
</dbReference>
<evidence type="ECO:0000313" key="3">
    <source>
        <dbReference type="Proteomes" id="UP000323824"/>
    </source>
</evidence>
<keyword evidence="3" id="KW-1185">Reference proteome</keyword>
<dbReference type="CDD" id="cd02947">
    <property type="entry name" value="TRX_family"/>
    <property type="match status" value="1"/>
</dbReference>
<name>A0A5C1QDA4_9SPIO</name>